<dbReference type="PANTHER" id="PTHR38037:SF1">
    <property type="entry name" value="ATP-DEPENDENT ZINC PROTEASE DOMAIN-CONTAINING PROTEIN-RELATED"/>
    <property type="match status" value="1"/>
</dbReference>
<dbReference type="EMBL" id="CP001649">
    <property type="protein sequence ID" value="ACS78797.1"/>
    <property type="molecule type" value="Genomic_DNA"/>
</dbReference>
<protein>
    <recommendedName>
        <fullName evidence="1">Retropepsin-like aspartic endopeptidase domain-containing protein</fullName>
    </recommendedName>
</protein>
<dbReference type="STRING" id="526222.Desal_0731"/>
<proteinExistence type="predicted"/>
<dbReference type="HOGENOM" id="CLU_099424_1_1_7"/>
<accession>C6BYK6</accession>
<dbReference type="KEGG" id="dsa:Desal_0731"/>
<reference evidence="2 3" key="1">
    <citation type="submission" date="2009-06" db="EMBL/GenBank/DDBJ databases">
        <title>Complete sequence of Desulfovibrio salexigens DSM 2638.</title>
        <authorList>
            <consortium name="US DOE Joint Genome Institute"/>
            <person name="Lucas S."/>
            <person name="Copeland A."/>
            <person name="Lapidus A."/>
            <person name="Glavina del Rio T."/>
            <person name="Tice H."/>
            <person name="Bruce D."/>
            <person name="Goodwin L."/>
            <person name="Pitluck S."/>
            <person name="Munk A.C."/>
            <person name="Brettin T."/>
            <person name="Detter J.C."/>
            <person name="Han C."/>
            <person name="Tapia R."/>
            <person name="Larimer F."/>
            <person name="Land M."/>
            <person name="Hauser L."/>
            <person name="Kyrpides N."/>
            <person name="Anderson I."/>
            <person name="Wall J.D."/>
            <person name="Arkin A.P."/>
            <person name="Dehal P."/>
            <person name="Chivian D."/>
            <person name="Giles B."/>
            <person name="Hazen T.C."/>
        </authorList>
    </citation>
    <scope>NUCLEOTIDE SEQUENCE [LARGE SCALE GENOMIC DNA]</scope>
    <source>
        <strain evidence="3">ATCC 14822 / DSM 2638 / NCIMB 8403 / VKM B-1763</strain>
    </source>
</reference>
<dbReference type="AlphaFoldDB" id="C6BYK6"/>
<dbReference type="PANTHER" id="PTHR38037">
    <property type="entry name" value="ZN_PROTEASE DOMAIN-CONTAINING PROTEIN"/>
    <property type="match status" value="1"/>
</dbReference>
<organism evidence="2 3">
    <name type="scientific">Maridesulfovibrio salexigens (strain ATCC 14822 / DSM 2638 / NCIMB 8403 / VKM B-1763)</name>
    <name type="common">Desulfovibrio salexigens</name>
    <dbReference type="NCBI Taxonomy" id="526222"/>
    <lineage>
        <taxon>Bacteria</taxon>
        <taxon>Pseudomonadati</taxon>
        <taxon>Thermodesulfobacteriota</taxon>
        <taxon>Desulfovibrionia</taxon>
        <taxon>Desulfovibrionales</taxon>
        <taxon>Desulfovibrionaceae</taxon>
        <taxon>Maridesulfovibrio</taxon>
    </lineage>
</organism>
<feature type="domain" description="Retropepsin-like aspartic endopeptidase" evidence="1">
    <location>
        <begin position="12"/>
        <end position="146"/>
    </location>
</feature>
<dbReference type="RefSeq" id="WP_015850616.1">
    <property type="nucleotide sequence ID" value="NC_012881.1"/>
</dbReference>
<evidence type="ECO:0000259" key="1">
    <source>
        <dbReference type="Pfam" id="PF05618"/>
    </source>
</evidence>
<dbReference type="SUPFAM" id="SSF50630">
    <property type="entry name" value="Acid proteases"/>
    <property type="match status" value="1"/>
</dbReference>
<gene>
    <name evidence="2" type="ordered locus">Desal_0731</name>
</gene>
<evidence type="ECO:0000313" key="3">
    <source>
        <dbReference type="Proteomes" id="UP000002601"/>
    </source>
</evidence>
<dbReference type="Pfam" id="PF05618">
    <property type="entry name" value="Zn_protease"/>
    <property type="match status" value="1"/>
</dbReference>
<keyword evidence="3" id="KW-1185">Reference proteome</keyword>
<evidence type="ECO:0000313" key="2">
    <source>
        <dbReference type="EMBL" id="ACS78797.1"/>
    </source>
</evidence>
<dbReference type="InterPro" id="IPR008503">
    <property type="entry name" value="Asp_endopeptidase"/>
</dbReference>
<name>C6BYK6_MARSD</name>
<dbReference type="InterPro" id="IPR021109">
    <property type="entry name" value="Peptidase_aspartic_dom_sf"/>
</dbReference>
<sequence>MNCPENIQGKTVIGWREWGAFPQLNIPAIKFKTDTGAKTSCLHSFQQDFFERDGQKWIRFGIHPIQKRTDIEVFCEAPVIDFRTVTNSGGISEDRPVISSKIIMGNMSWDIELTLTNRDSMRFRMLLGRTAMEERLIVDPAGSYLLGRKHAAEFYK</sequence>
<dbReference type="Gene3D" id="2.40.70.10">
    <property type="entry name" value="Acid Proteases"/>
    <property type="match status" value="1"/>
</dbReference>
<dbReference type="OrthoDB" id="9782977at2"/>
<dbReference type="eggNOG" id="COG4067">
    <property type="taxonomic scope" value="Bacteria"/>
</dbReference>
<dbReference type="Proteomes" id="UP000002601">
    <property type="component" value="Chromosome"/>
</dbReference>